<evidence type="ECO:0000313" key="12">
    <source>
        <dbReference type="Proteomes" id="UP000663583"/>
    </source>
</evidence>
<dbReference type="EMBL" id="CP065047">
    <property type="protein sequence ID" value="QPI35857.1"/>
    <property type="molecule type" value="Genomic_DNA"/>
</dbReference>
<protein>
    <recommendedName>
        <fullName evidence="4">GTP cyclohydrolase 1</fullName>
        <ecNumber evidence="3">3.5.4.16</ecNumber>
    </recommendedName>
    <alternativeName>
        <fullName evidence="7">GTP cyclohydrolase I</fullName>
    </alternativeName>
</protein>
<gene>
    <name evidence="9" type="primary">folE_1</name>
    <name evidence="10" type="ORF">I2456_14755</name>
    <name evidence="9" type="ORF">MKUB_28370</name>
</gene>
<dbReference type="GO" id="GO:0003934">
    <property type="term" value="F:GTP cyclohydrolase I activity"/>
    <property type="evidence" value="ECO:0007669"/>
    <property type="project" value="UniProtKB-EC"/>
</dbReference>
<evidence type="ECO:0000313" key="10">
    <source>
        <dbReference type="EMBL" id="QPI35857.1"/>
    </source>
</evidence>
<evidence type="ECO:0000313" key="9">
    <source>
        <dbReference type="EMBL" id="GFG65347.1"/>
    </source>
</evidence>
<dbReference type="InterPro" id="IPR001474">
    <property type="entry name" value="GTP_CycHdrlase_I"/>
</dbReference>
<dbReference type="PANTHER" id="PTHR11109">
    <property type="entry name" value="GTP CYCLOHYDROLASE I"/>
    <property type="match status" value="1"/>
</dbReference>
<dbReference type="InterPro" id="IPR043133">
    <property type="entry name" value="GTP-CH-I_C/QueF"/>
</dbReference>
<name>A0AAX1J5E2_9MYCO</name>
<reference evidence="9 11" key="1">
    <citation type="journal article" date="2019" name="Emerg. Microbes Infect.">
        <title>Comprehensive subspecies identification of 175 nontuberculous mycobacteria species based on 7547 genomic profiles.</title>
        <authorList>
            <person name="Matsumoto Y."/>
            <person name="Kinjo T."/>
            <person name="Motooka D."/>
            <person name="Nabeya D."/>
            <person name="Jung N."/>
            <person name="Uechi K."/>
            <person name="Horii T."/>
            <person name="Iida T."/>
            <person name="Fujita J."/>
            <person name="Nakamura S."/>
        </authorList>
    </citation>
    <scope>NUCLEOTIDE SEQUENCE [LARGE SCALE GENOMIC DNA]</scope>
    <source>
        <strain evidence="9 11">JCM 13573</strain>
    </source>
</reference>
<evidence type="ECO:0000256" key="2">
    <source>
        <dbReference type="ARBA" id="ARBA00005080"/>
    </source>
</evidence>
<dbReference type="Pfam" id="PF01227">
    <property type="entry name" value="GTP_cyclohydroI"/>
    <property type="match status" value="1"/>
</dbReference>
<dbReference type="EMBL" id="BLKU01000003">
    <property type="protein sequence ID" value="GFG65347.1"/>
    <property type="molecule type" value="Genomic_DNA"/>
</dbReference>
<dbReference type="Gene3D" id="3.30.1130.10">
    <property type="match status" value="1"/>
</dbReference>
<dbReference type="Proteomes" id="UP000663583">
    <property type="component" value="Chromosome"/>
</dbReference>
<evidence type="ECO:0000256" key="6">
    <source>
        <dbReference type="ARBA" id="ARBA00022801"/>
    </source>
</evidence>
<feature type="domain" description="GTP cyclohydrolase I" evidence="8">
    <location>
        <begin position="29"/>
        <end position="200"/>
    </location>
</feature>
<comment type="pathway">
    <text evidence="2">Cofactor biosynthesis; 7,8-dihydroneopterin triphosphate biosynthesis; 7,8-dihydroneopterin triphosphate from GTP: step 1/1.</text>
</comment>
<reference evidence="9" key="2">
    <citation type="submission" date="2020-02" db="EMBL/GenBank/DDBJ databases">
        <authorList>
            <person name="Matsumoto Y."/>
            <person name="Kinjo T."/>
            <person name="Motooka D."/>
            <person name="Nabeya D."/>
            <person name="Jung N."/>
            <person name="Uechi K."/>
            <person name="Horii T."/>
            <person name="Iida T."/>
            <person name="Fujita J."/>
            <person name="Nakamura S."/>
        </authorList>
    </citation>
    <scope>NUCLEOTIDE SEQUENCE</scope>
    <source>
        <strain evidence="9">JCM 13573</strain>
    </source>
</reference>
<dbReference type="KEGG" id="mku:I2456_14755"/>
<dbReference type="InterPro" id="IPR020602">
    <property type="entry name" value="GTP_CycHdrlase_I_dom"/>
</dbReference>
<comment type="catalytic activity">
    <reaction evidence="1">
        <text>GTP + H2O = 7,8-dihydroneopterin 3'-triphosphate + formate + H(+)</text>
        <dbReference type="Rhea" id="RHEA:17473"/>
        <dbReference type="ChEBI" id="CHEBI:15377"/>
        <dbReference type="ChEBI" id="CHEBI:15378"/>
        <dbReference type="ChEBI" id="CHEBI:15740"/>
        <dbReference type="ChEBI" id="CHEBI:37565"/>
        <dbReference type="ChEBI" id="CHEBI:58462"/>
        <dbReference type="EC" id="3.5.4.16"/>
    </reaction>
</comment>
<dbReference type="Proteomes" id="UP000465306">
    <property type="component" value="Unassembled WGS sequence"/>
</dbReference>
<dbReference type="GO" id="GO:0006730">
    <property type="term" value="P:one-carbon metabolic process"/>
    <property type="evidence" value="ECO:0007669"/>
    <property type="project" value="UniProtKB-KW"/>
</dbReference>
<dbReference type="GO" id="GO:0046654">
    <property type="term" value="P:tetrahydrofolate biosynthetic process"/>
    <property type="evidence" value="ECO:0007669"/>
    <property type="project" value="InterPro"/>
</dbReference>
<evidence type="ECO:0000256" key="7">
    <source>
        <dbReference type="ARBA" id="ARBA00030854"/>
    </source>
</evidence>
<dbReference type="GO" id="GO:0006729">
    <property type="term" value="P:tetrahydrobiopterin biosynthetic process"/>
    <property type="evidence" value="ECO:0007669"/>
    <property type="project" value="TreeGrafter"/>
</dbReference>
<evidence type="ECO:0000256" key="5">
    <source>
        <dbReference type="ARBA" id="ARBA00022563"/>
    </source>
</evidence>
<sequence length="205" mass="22290">MLVAEAINTTQTVESPAWYEDNADMAVEIAMQQLLDALGVNEGEHTARTPVSGARVWRDLLWGYDEVPEDHLETHLPAADEPGLIVMHGIAFTSTCVHHLMPFSGTATIAYRPRPGQRVVDTAGLARLVHGYAARLQVQERIGHQAAAALMRKLDPSGVMVVITTRHDCLSAGQSRVPTAEVTTEARKGTWAADEIARVRSLHVG</sequence>
<evidence type="ECO:0000259" key="8">
    <source>
        <dbReference type="Pfam" id="PF01227"/>
    </source>
</evidence>
<dbReference type="GO" id="GO:0005525">
    <property type="term" value="F:GTP binding"/>
    <property type="evidence" value="ECO:0007669"/>
    <property type="project" value="TreeGrafter"/>
</dbReference>
<evidence type="ECO:0000313" key="11">
    <source>
        <dbReference type="Proteomes" id="UP000465306"/>
    </source>
</evidence>
<proteinExistence type="predicted"/>
<dbReference type="GO" id="GO:0005737">
    <property type="term" value="C:cytoplasm"/>
    <property type="evidence" value="ECO:0007669"/>
    <property type="project" value="TreeGrafter"/>
</dbReference>
<dbReference type="AlphaFoldDB" id="A0AAX1J5E2"/>
<accession>A0AAX1J5E2</accession>
<evidence type="ECO:0000256" key="4">
    <source>
        <dbReference type="ARBA" id="ARBA00017272"/>
    </source>
</evidence>
<dbReference type="SUPFAM" id="SSF55620">
    <property type="entry name" value="Tetrahydrobiopterin biosynthesis enzymes-like"/>
    <property type="match status" value="1"/>
</dbReference>
<keyword evidence="5" id="KW-0554">One-carbon metabolism</keyword>
<dbReference type="PANTHER" id="PTHR11109:SF7">
    <property type="entry name" value="GTP CYCLOHYDROLASE 1"/>
    <property type="match status" value="1"/>
</dbReference>
<dbReference type="GO" id="GO:0008270">
    <property type="term" value="F:zinc ion binding"/>
    <property type="evidence" value="ECO:0007669"/>
    <property type="project" value="TreeGrafter"/>
</dbReference>
<dbReference type="EC" id="3.5.4.16" evidence="3"/>
<evidence type="ECO:0000256" key="1">
    <source>
        <dbReference type="ARBA" id="ARBA00001052"/>
    </source>
</evidence>
<dbReference type="RefSeq" id="WP_085073085.1">
    <property type="nucleotide sequence ID" value="NZ_BLKU01000003.1"/>
</dbReference>
<reference evidence="10" key="3">
    <citation type="submission" date="2020-11" db="EMBL/GenBank/DDBJ databases">
        <title>Intraspecies plasmid and genomic variation of Mycobacterium kubicae revealed by the complete genome sequences of two clinical isolates.</title>
        <authorList>
            <person name="Hendrix J.R."/>
            <person name="Epperson L.E."/>
            <person name="Honda J.R."/>
            <person name="Strong M."/>
        </authorList>
    </citation>
    <scope>NUCLEOTIDE SEQUENCE</scope>
    <source>
        <strain evidence="10">JCM 13573</strain>
    </source>
</reference>
<keyword evidence="11" id="KW-1185">Reference proteome</keyword>
<keyword evidence="6" id="KW-0378">Hydrolase</keyword>
<organism evidence="10 12">
    <name type="scientific">Mycobacterium kubicae</name>
    <dbReference type="NCBI Taxonomy" id="120959"/>
    <lineage>
        <taxon>Bacteria</taxon>
        <taxon>Bacillati</taxon>
        <taxon>Actinomycetota</taxon>
        <taxon>Actinomycetes</taxon>
        <taxon>Mycobacteriales</taxon>
        <taxon>Mycobacteriaceae</taxon>
        <taxon>Mycobacterium</taxon>
        <taxon>Mycobacterium simiae complex</taxon>
    </lineage>
</organism>
<evidence type="ECO:0000256" key="3">
    <source>
        <dbReference type="ARBA" id="ARBA00012715"/>
    </source>
</evidence>